<evidence type="ECO:0000256" key="1">
    <source>
        <dbReference type="SAM" id="MobiDB-lite"/>
    </source>
</evidence>
<feature type="compositionally biased region" description="Basic and acidic residues" evidence="1">
    <location>
        <begin position="105"/>
        <end position="116"/>
    </location>
</feature>
<reference evidence="2 3" key="1">
    <citation type="submission" date="2024-04" db="EMBL/GenBank/DDBJ databases">
        <authorList>
            <person name="Fracassetti M."/>
        </authorList>
    </citation>
    <scope>NUCLEOTIDE SEQUENCE [LARGE SCALE GENOMIC DNA]</scope>
</reference>
<evidence type="ECO:0000313" key="2">
    <source>
        <dbReference type="EMBL" id="CAL1384989.1"/>
    </source>
</evidence>
<feature type="region of interest" description="Disordered" evidence="1">
    <location>
        <begin position="1"/>
        <end position="44"/>
    </location>
</feature>
<accession>A0AAV2EGW3</accession>
<name>A0AAV2EGW3_9ROSI</name>
<dbReference type="EMBL" id="OZ034817">
    <property type="protein sequence ID" value="CAL1384989.1"/>
    <property type="molecule type" value="Genomic_DNA"/>
</dbReference>
<evidence type="ECO:0000313" key="3">
    <source>
        <dbReference type="Proteomes" id="UP001497516"/>
    </source>
</evidence>
<sequence>MPEKGTSKRGKNKTSSSGVKADAPLSAQKSKGRSSPRRTKSQKALIVSLVEEEVAPTVVQPEDGAPSVDIPYNAVLDIDDVPLVQKLKRKNAEEDAQAQSKKQRTSAEERVPEFVEKWLQPPRHRVNIACSDRSALERGSALGFAFHAAEVLRAPSEVQGANLW</sequence>
<gene>
    <name evidence="2" type="ORF">LTRI10_LOCUS26155</name>
</gene>
<organism evidence="2 3">
    <name type="scientific">Linum trigynum</name>
    <dbReference type="NCBI Taxonomy" id="586398"/>
    <lineage>
        <taxon>Eukaryota</taxon>
        <taxon>Viridiplantae</taxon>
        <taxon>Streptophyta</taxon>
        <taxon>Embryophyta</taxon>
        <taxon>Tracheophyta</taxon>
        <taxon>Spermatophyta</taxon>
        <taxon>Magnoliopsida</taxon>
        <taxon>eudicotyledons</taxon>
        <taxon>Gunneridae</taxon>
        <taxon>Pentapetalae</taxon>
        <taxon>rosids</taxon>
        <taxon>fabids</taxon>
        <taxon>Malpighiales</taxon>
        <taxon>Linaceae</taxon>
        <taxon>Linum</taxon>
    </lineage>
</organism>
<protein>
    <submittedName>
        <fullName evidence="2">Uncharacterized protein</fullName>
    </submittedName>
</protein>
<proteinExistence type="predicted"/>
<keyword evidence="3" id="KW-1185">Reference proteome</keyword>
<feature type="compositionally biased region" description="Basic residues" evidence="1">
    <location>
        <begin position="30"/>
        <end position="41"/>
    </location>
</feature>
<feature type="region of interest" description="Disordered" evidence="1">
    <location>
        <begin position="89"/>
        <end position="116"/>
    </location>
</feature>
<dbReference type="AlphaFoldDB" id="A0AAV2EGW3"/>
<dbReference type="Proteomes" id="UP001497516">
    <property type="component" value="Chromosome 4"/>
</dbReference>